<feature type="binding site" evidence="5">
    <location>
        <position position="139"/>
    </location>
    <ligand>
        <name>substrate</name>
    </ligand>
</feature>
<dbReference type="NCBIfam" id="NF004231">
    <property type="entry name" value="PRK05679.1"/>
    <property type="match status" value="1"/>
</dbReference>
<feature type="binding site" evidence="5">
    <location>
        <begin position="200"/>
        <end position="202"/>
    </location>
    <ligand>
        <name>substrate</name>
    </ligand>
</feature>
<dbReference type="Gene3D" id="2.30.110.10">
    <property type="entry name" value="Electron Transport, Fmn-binding Protein, Chain A"/>
    <property type="match status" value="1"/>
</dbReference>
<evidence type="ECO:0000256" key="2">
    <source>
        <dbReference type="ARBA" id="ARBA00022630"/>
    </source>
</evidence>
<feature type="binding site" evidence="5">
    <location>
        <position position="204"/>
    </location>
    <ligand>
        <name>FMN</name>
        <dbReference type="ChEBI" id="CHEBI:58210"/>
    </ligand>
</feature>
<comment type="function">
    <text evidence="5">Catalyzes the oxidation of either pyridoxine 5'-phosphate (PNP) or pyridoxamine 5'-phosphate (PMP) into pyridoxal 5'-phosphate (PLP).</text>
</comment>
<dbReference type="InterPro" id="IPR000659">
    <property type="entry name" value="Pyridox_Oxase"/>
</dbReference>
<dbReference type="PIRSF" id="PIRSF000190">
    <property type="entry name" value="Pyd_amn-ph_oxd"/>
    <property type="match status" value="1"/>
</dbReference>
<dbReference type="Pfam" id="PF10590">
    <property type="entry name" value="PNP_phzG_C"/>
    <property type="match status" value="1"/>
</dbReference>
<dbReference type="SUPFAM" id="SSF50475">
    <property type="entry name" value="FMN-binding split barrel"/>
    <property type="match status" value="1"/>
</dbReference>
<accession>A0ABN2IH12</accession>
<dbReference type="InterPro" id="IPR019576">
    <property type="entry name" value="Pyridoxamine_oxidase_dimer_C"/>
</dbReference>
<feature type="domain" description="Pyridoxamine 5'-phosphate oxidase N-terminal" evidence="6">
    <location>
        <begin position="42"/>
        <end position="152"/>
    </location>
</feature>
<evidence type="ECO:0000313" key="9">
    <source>
        <dbReference type="Proteomes" id="UP001500383"/>
    </source>
</evidence>
<keyword evidence="9" id="KW-1185">Reference proteome</keyword>
<dbReference type="EC" id="1.4.3.5" evidence="5"/>
<protein>
    <recommendedName>
        <fullName evidence="5">Pyridoxine/pyridoxamine 5'-phosphate oxidase</fullName>
        <ecNumber evidence="5">1.4.3.5</ecNumber>
    </recommendedName>
    <alternativeName>
        <fullName evidence="5">PNP/PMP oxidase</fullName>
        <shortName evidence="5">PNPOx</shortName>
    </alternativeName>
    <alternativeName>
        <fullName evidence="5">Pyridoxal 5'-phosphate synthase</fullName>
    </alternativeName>
</protein>
<dbReference type="RefSeq" id="WP_179524669.1">
    <property type="nucleotide sequence ID" value="NZ_BAAAQG010000007.1"/>
</dbReference>
<feature type="binding site" evidence="5">
    <location>
        <position position="74"/>
    </location>
    <ligand>
        <name>substrate</name>
    </ligand>
</feature>
<evidence type="ECO:0000256" key="4">
    <source>
        <dbReference type="ARBA" id="ARBA00023002"/>
    </source>
</evidence>
<keyword evidence="2 5" id="KW-0285">Flavoprotein</keyword>
<feature type="binding site" evidence="5">
    <location>
        <begin position="69"/>
        <end position="74"/>
    </location>
    <ligand>
        <name>FMN</name>
        <dbReference type="ChEBI" id="CHEBI:58210"/>
    </ligand>
</feature>
<dbReference type="NCBIfam" id="TIGR00558">
    <property type="entry name" value="pdxH"/>
    <property type="match status" value="1"/>
</dbReference>
<feature type="binding site" evidence="5">
    <location>
        <position position="113"/>
    </location>
    <ligand>
        <name>FMN</name>
        <dbReference type="ChEBI" id="CHEBI:58210"/>
    </ligand>
</feature>
<comment type="pathway">
    <text evidence="5">Cofactor metabolism; pyridoxal 5'-phosphate salvage; pyridoxal 5'-phosphate from pyridoxamine 5'-phosphate: step 1/1.</text>
</comment>
<feature type="binding site" evidence="5">
    <location>
        <begin position="148"/>
        <end position="149"/>
    </location>
    <ligand>
        <name>FMN</name>
        <dbReference type="ChEBI" id="CHEBI:58210"/>
    </ligand>
</feature>
<gene>
    <name evidence="8" type="primary">pdxH_2</name>
    <name evidence="5" type="synonym">pdxH</name>
    <name evidence="8" type="ORF">GCM10009831_12800</name>
</gene>
<dbReference type="EMBL" id="BAAAQG010000007">
    <property type="protein sequence ID" value="GAA1704622.1"/>
    <property type="molecule type" value="Genomic_DNA"/>
</dbReference>
<dbReference type="HAMAP" id="MF_01629">
    <property type="entry name" value="PdxH"/>
    <property type="match status" value="1"/>
</dbReference>
<evidence type="ECO:0000259" key="6">
    <source>
        <dbReference type="Pfam" id="PF01243"/>
    </source>
</evidence>
<comment type="catalytic activity">
    <reaction evidence="5">
        <text>pyridoxine 5'-phosphate + O2 = pyridoxal 5'-phosphate + H2O2</text>
        <dbReference type="Rhea" id="RHEA:15149"/>
        <dbReference type="ChEBI" id="CHEBI:15379"/>
        <dbReference type="ChEBI" id="CHEBI:16240"/>
        <dbReference type="ChEBI" id="CHEBI:58589"/>
        <dbReference type="ChEBI" id="CHEBI:597326"/>
        <dbReference type="EC" id="1.4.3.5"/>
    </reaction>
</comment>
<comment type="similarity">
    <text evidence="1 5">Belongs to the pyridoxamine 5'-phosphate oxidase family.</text>
</comment>
<dbReference type="Pfam" id="PF01243">
    <property type="entry name" value="PNPOx_N"/>
    <property type="match status" value="1"/>
</dbReference>
<feature type="binding site" evidence="5">
    <location>
        <position position="131"/>
    </location>
    <ligand>
        <name>substrate</name>
    </ligand>
</feature>
<feature type="binding site" evidence="5">
    <location>
        <position position="194"/>
    </location>
    <ligand>
        <name>FMN</name>
        <dbReference type="ChEBI" id="CHEBI:58210"/>
    </ligand>
</feature>
<dbReference type="InterPro" id="IPR011576">
    <property type="entry name" value="Pyridox_Oxase_N"/>
</dbReference>
<dbReference type="InterPro" id="IPR012349">
    <property type="entry name" value="Split_barrel_FMN-bd"/>
</dbReference>
<feature type="binding site" evidence="5">
    <location>
        <position position="135"/>
    </location>
    <ligand>
        <name>substrate</name>
    </ligand>
</feature>
<name>A0ABN2IH12_9ACTN</name>
<dbReference type="Proteomes" id="UP001500383">
    <property type="component" value="Unassembled WGS sequence"/>
</dbReference>
<evidence type="ECO:0000256" key="1">
    <source>
        <dbReference type="ARBA" id="ARBA00007301"/>
    </source>
</evidence>
<dbReference type="PANTHER" id="PTHR10851">
    <property type="entry name" value="PYRIDOXINE-5-PHOSPHATE OXIDASE"/>
    <property type="match status" value="1"/>
</dbReference>
<sequence>MEDPALEPADFDTMRVGYGLNASLDVGDLHDDWVALFASWLDEAGRRGVREPNAMVLGTVGADRRPSTRTVLCKGADERGLTFFTTTSSRKGAQLAQSGYASATFPWLVVERQVHVEGECRPLDRADCLAYWRTRPRGSQVAAWASEQSQPVESVEELTSLYAIAEKRLADVEEIPMPDRWGGYRLRPDRVEFWQGGRDRFHDRVECLRGDGGWTVRRLQP</sequence>
<comment type="cofactor">
    <cofactor evidence="5">
        <name>FMN</name>
        <dbReference type="ChEBI" id="CHEBI:58210"/>
    </cofactor>
    <text evidence="5">Binds 1 FMN per subunit.</text>
</comment>
<keyword evidence="3 5" id="KW-0288">FMN</keyword>
<comment type="pathway">
    <text evidence="5">Cofactor metabolism; pyridoxal 5'-phosphate salvage; pyridoxal 5'-phosphate from pyridoxine 5'-phosphate: step 1/1.</text>
</comment>
<feature type="binding site" evidence="5">
    <location>
        <begin position="84"/>
        <end position="85"/>
    </location>
    <ligand>
        <name>FMN</name>
        <dbReference type="ChEBI" id="CHEBI:58210"/>
    </ligand>
</feature>
<comment type="catalytic activity">
    <reaction evidence="5">
        <text>pyridoxamine 5'-phosphate + O2 + H2O = pyridoxal 5'-phosphate + H2O2 + NH4(+)</text>
        <dbReference type="Rhea" id="RHEA:15817"/>
        <dbReference type="ChEBI" id="CHEBI:15377"/>
        <dbReference type="ChEBI" id="CHEBI:15379"/>
        <dbReference type="ChEBI" id="CHEBI:16240"/>
        <dbReference type="ChEBI" id="CHEBI:28938"/>
        <dbReference type="ChEBI" id="CHEBI:58451"/>
        <dbReference type="ChEBI" id="CHEBI:597326"/>
        <dbReference type="EC" id="1.4.3.5"/>
    </reaction>
</comment>
<proteinExistence type="inferred from homology"/>
<comment type="subunit">
    <text evidence="5">Homodimer.</text>
</comment>
<evidence type="ECO:0000259" key="7">
    <source>
        <dbReference type="Pfam" id="PF10590"/>
    </source>
</evidence>
<feature type="domain" description="Pyridoxine 5'-phosphate oxidase dimerisation C-terminal" evidence="7">
    <location>
        <begin position="181"/>
        <end position="221"/>
    </location>
</feature>
<reference evidence="8 9" key="1">
    <citation type="journal article" date="2019" name="Int. J. Syst. Evol. Microbiol.">
        <title>The Global Catalogue of Microorganisms (GCM) 10K type strain sequencing project: providing services to taxonomists for standard genome sequencing and annotation.</title>
        <authorList>
            <consortium name="The Broad Institute Genomics Platform"/>
            <consortium name="The Broad Institute Genome Sequencing Center for Infectious Disease"/>
            <person name="Wu L."/>
            <person name="Ma J."/>
        </authorList>
    </citation>
    <scope>NUCLEOTIDE SEQUENCE [LARGE SCALE GENOMIC DNA]</scope>
    <source>
        <strain evidence="8 9">JCM 16002</strain>
    </source>
</reference>
<feature type="binding site" evidence="5">
    <location>
        <position position="91"/>
    </location>
    <ligand>
        <name>FMN</name>
        <dbReference type="ChEBI" id="CHEBI:58210"/>
    </ligand>
</feature>
<evidence type="ECO:0000256" key="5">
    <source>
        <dbReference type="HAMAP-Rule" id="MF_01629"/>
    </source>
</evidence>
<keyword evidence="5" id="KW-0664">Pyridoxine biosynthesis</keyword>
<dbReference type="PANTHER" id="PTHR10851:SF0">
    <property type="entry name" value="PYRIDOXINE-5'-PHOSPHATE OXIDASE"/>
    <property type="match status" value="1"/>
</dbReference>
<feature type="binding site" evidence="5">
    <location>
        <position position="90"/>
    </location>
    <ligand>
        <name>FMN</name>
        <dbReference type="ChEBI" id="CHEBI:58210"/>
    </ligand>
</feature>
<comment type="caution">
    <text evidence="8">The sequence shown here is derived from an EMBL/GenBank/DDBJ whole genome shotgun (WGS) entry which is preliminary data.</text>
</comment>
<keyword evidence="4 5" id="KW-0560">Oxidoreductase</keyword>
<organism evidence="8 9">
    <name type="scientific">Dietzia cercidiphylli</name>
    <dbReference type="NCBI Taxonomy" id="498199"/>
    <lineage>
        <taxon>Bacteria</taxon>
        <taxon>Bacillati</taxon>
        <taxon>Actinomycetota</taxon>
        <taxon>Actinomycetes</taxon>
        <taxon>Mycobacteriales</taxon>
        <taxon>Dietziaceae</taxon>
        <taxon>Dietzia</taxon>
    </lineage>
</organism>
<evidence type="ECO:0000256" key="3">
    <source>
        <dbReference type="ARBA" id="ARBA00022643"/>
    </source>
</evidence>
<evidence type="ECO:0000313" key="8">
    <source>
        <dbReference type="EMBL" id="GAA1704622.1"/>
    </source>
</evidence>